<dbReference type="PANTHER" id="PTHR43691:SF11">
    <property type="entry name" value="FI09636P-RELATED"/>
    <property type="match status" value="1"/>
</dbReference>
<dbReference type="GO" id="GO:0005829">
    <property type="term" value="C:cytosol"/>
    <property type="evidence" value="ECO:0007669"/>
    <property type="project" value="TreeGrafter"/>
</dbReference>
<dbReference type="GO" id="GO:0009116">
    <property type="term" value="P:nucleoside metabolic process"/>
    <property type="evidence" value="ECO:0007669"/>
    <property type="project" value="InterPro"/>
</dbReference>
<dbReference type="GO" id="GO:0003824">
    <property type="term" value="F:catalytic activity"/>
    <property type="evidence" value="ECO:0007669"/>
    <property type="project" value="InterPro"/>
</dbReference>
<dbReference type="AlphaFoldDB" id="A0A211YRG4"/>
<proteinExistence type="predicted"/>
<evidence type="ECO:0000313" key="2">
    <source>
        <dbReference type="EMBL" id="OWJ55387.1"/>
    </source>
</evidence>
<evidence type="ECO:0000313" key="3">
    <source>
        <dbReference type="Proteomes" id="UP000196694"/>
    </source>
</evidence>
<evidence type="ECO:0000259" key="1">
    <source>
        <dbReference type="Pfam" id="PF01048"/>
    </source>
</evidence>
<reference evidence="2 3" key="1">
    <citation type="submission" date="2017-05" db="EMBL/GenBank/DDBJ databases">
        <title>The draft genome of the hyperthermophilic archaeon 'Pyrodictium delaneyi strain Hulk', an iron and nitrate reducer, reveals the capacity for sulfate reduction.</title>
        <authorList>
            <person name="Demey L.M."/>
            <person name="Miller C."/>
            <person name="Manzella M."/>
            <person name="Reguera G."/>
            <person name="Kashefi K."/>
        </authorList>
    </citation>
    <scope>NUCLEOTIDE SEQUENCE [LARGE SCALE GENOMIC DNA]</scope>
    <source>
        <strain evidence="2 3">Hulk</strain>
    </source>
</reference>
<dbReference type="InterPro" id="IPR000845">
    <property type="entry name" value="Nucleoside_phosphorylase_d"/>
</dbReference>
<organism evidence="2 3">
    <name type="scientific">Pyrodictium delaneyi</name>
    <dbReference type="NCBI Taxonomy" id="1273541"/>
    <lineage>
        <taxon>Archaea</taxon>
        <taxon>Thermoproteota</taxon>
        <taxon>Thermoprotei</taxon>
        <taxon>Desulfurococcales</taxon>
        <taxon>Pyrodictiaceae</taxon>
        <taxon>Pyrodictium</taxon>
    </lineage>
</organism>
<dbReference type="EMBL" id="NCQP01000001">
    <property type="protein sequence ID" value="OWJ55387.1"/>
    <property type="molecule type" value="Genomic_DNA"/>
</dbReference>
<name>A0A211YRG4_9CREN</name>
<dbReference type="Proteomes" id="UP000196694">
    <property type="component" value="Unassembled WGS sequence"/>
</dbReference>
<feature type="domain" description="Nucleoside phosphorylase" evidence="1">
    <location>
        <begin position="105"/>
        <end position="308"/>
    </location>
</feature>
<dbReference type="Gene3D" id="3.40.50.1580">
    <property type="entry name" value="Nucleoside phosphorylase domain"/>
    <property type="match status" value="1"/>
</dbReference>
<gene>
    <name evidence="2" type="ORF">Pdsh_00815</name>
</gene>
<dbReference type="SUPFAM" id="SSF53167">
    <property type="entry name" value="Purine and uridine phosphorylases"/>
    <property type="match status" value="1"/>
</dbReference>
<comment type="caution">
    <text evidence="2">The sequence shown here is derived from an EMBL/GenBank/DDBJ whole genome shotgun (WGS) entry which is preliminary data.</text>
</comment>
<dbReference type="Pfam" id="PF01048">
    <property type="entry name" value="PNP_UDP_1"/>
    <property type="match status" value="1"/>
</dbReference>
<keyword evidence="3" id="KW-1185">Reference proteome</keyword>
<sequence>MLAIHSRLSWRWLRPWPDSVCYLHRSHRGGAPPIITFKSYPPPPPGYVVQTSRLAVVLSLLAGSFDKPRAATPGSHLGHIYRGHRVLPRIQPFTKAGKGDVSSHVLVTSLEEVYENAISLLHDVVERPGRPGFRLATGSLHRAELSVALRPVGPSALAILVEELSRLGARVIMHLDTGLAISPSLGIGSVVLATAAIKGDGVSKTYAPIEVPAIPDYSLLRHIQQSLEVHNIKTVAGVVWSLDTFYLNEQLLEHGARLYGKIALAVDMDTASLFTVSMNRKLMSASVLVIESSLPKGIERGSSYLEDESDELRRKVFDSIDKLLKPLLEALALHMEKMKSKVNARI</sequence>
<accession>A0A211YRG4</accession>
<dbReference type="InterPro" id="IPR035994">
    <property type="entry name" value="Nucleoside_phosphorylase_sf"/>
</dbReference>
<protein>
    <recommendedName>
        <fullName evidence="1">Nucleoside phosphorylase domain-containing protein</fullName>
    </recommendedName>
</protein>
<dbReference type="PANTHER" id="PTHR43691">
    <property type="entry name" value="URIDINE PHOSPHORYLASE"/>
    <property type="match status" value="1"/>
</dbReference>